<dbReference type="RefSeq" id="XP_004258769.1">
    <property type="nucleotide sequence ID" value="XM_004258721.1"/>
</dbReference>
<dbReference type="GO" id="GO:0016579">
    <property type="term" value="P:protein deubiquitination"/>
    <property type="evidence" value="ECO:0007669"/>
    <property type="project" value="InterPro"/>
</dbReference>
<proteinExistence type="predicted"/>
<dbReference type="PROSITE" id="PS50235">
    <property type="entry name" value="USP_3"/>
    <property type="match status" value="1"/>
</dbReference>
<dbReference type="SUPFAM" id="SSF54001">
    <property type="entry name" value="Cysteine proteinases"/>
    <property type="match status" value="1"/>
</dbReference>
<dbReference type="Gene3D" id="3.90.70.10">
    <property type="entry name" value="Cysteine proteinases"/>
    <property type="match status" value="1"/>
</dbReference>
<dbReference type="InterPro" id="IPR050164">
    <property type="entry name" value="Peptidase_C19"/>
</dbReference>
<sequence>MIYFPFLLDLQKFGILGKYTLTSVVNHRGSLNGGHYYTYSKCGEFWYIFNDDVVTKINENHVVSNYAFLLFYERV</sequence>
<gene>
    <name evidence="2" type="ORF">EIN_387120</name>
</gene>
<organism evidence="2 3">
    <name type="scientific">Entamoeba invadens IP1</name>
    <dbReference type="NCBI Taxonomy" id="370355"/>
    <lineage>
        <taxon>Eukaryota</taxon>
        <taxon>Amoebozoa</taxon>
        <taxon>Evosea</taxon>
        <taxon>Archamoebae</taxon>
        <taxon>Mastigamoebida</taxon>
        <taxon>Entamoebidae</taxon>
        <taxon>Entamoeba</taxon>
    </lineage>
</organism>
<evidence type="ECO:0000313" key="3">
    <source>
        <dbReference type="Proteomes" id="UP000014680"/>
    </source>
</evidence>
<dbReference type="Pfam" id="PF00443">
    <property type="entry name" value="UCH"/>
    <property type="match status" value="1"/>
</dbReference>
<name>A0A0A1UAD2_ENTIV</name>
<evidence type="ECO:0000313" key="2">
    <source>
        <dbReference type="EMBL" id="ELP91998.1"/>
    </source>
</evidence>
<reference evidence="2 3" key="1">
    <citation type="submission" date="2012-10" db="EMBL/GenBank/DDBJ databases">
        <authorList>
            <person name="Zafar N."/>
            <person name="Inman J."/>
            <person name="Hall N."/>
            <person name="Lorenzi H."/>
            <person name="Caler E."/>
        </authorList>
    </citation>
    <scope>NUCLEOTIDE SEQUENCE [LARGE SCALE GENOMIC DNA]</scope>
    <source>
        <strain evidence="2 3">IP1</strain>
    </source>
</reference>
<dbReference type="GO" id="GO:0005634">
    <property type="term" value="C:nucleus"/>
    <property type="evidence" value="ECO:0007669"/>
    <property type="project" value="TreeGrafter"/>
</dbReference>
<dbReference type="AlphaFoldDB" id="A0A0A1UAD2"/>
<dbReference type="KEGG" id="eiv:EIN_387120"/>
<accession>A0A0A1UAD2</accession>
<dbReference type="Proteomes" id="UP000014680">
    <property type="component" value="Unassembled WGS sequence"/>
</dbReference>
<dbReference type="VEuPathDB" id="AmoebaDB:EIN_387120"/>
<dbReference type="OrthoDB" id="2020758at2759"/>
<dbReference type="PROSITE" id="PS00973">
    <property type="entry name" value="USP_2"/>
    <property type="match status" value="1"/>
</dbReference>
<feature type="domain" description="USP" evidence="1">
    <location>
        <begin position="1"/>
        <end position="75"/>
    </location>
</feature>
<dbReference type="EMBL" id="KB206398">
    <property type="protein sequence ID" value="ELP91998.1"/>
    <property type="molecule type" value="Genomic_DNA"/>
</dbReference>
<keyword evidence="3" id="KW-1185">Reference proteome</keyword>
<dbReference type="GO" id="GO:0004843">
    <property type="term" value="F:cysteine-type deubiquitinase activity"/>
    <property type="evidence" value="ECO:0007669"/>
    <property type="project" value="InterPro"/>
</dbReference>
<evidence type="ECO:0000259" key="1">
    <source>
        <dbReference type="PROSITE" id="PS50235"/>
    </source>
</evidence>
<dbReference type="InterPro" id="IPR018200">
    <property type="entry name" value="USP_CS"/>
</dbReference>
<dbReference type="GeneID" id="14890985"/>
<protein>
    <recommendedName>
        <fullName evidence="1">USP domain-containing protein</fullName>
    </recommendedName>
</protein>
<dbReference type="GO" id="GO:0005829">
    <property type="term" value="C:cytosol"/>
    <property type="evidence" value="ECO:0007669"/>
    <property type="project" value="TreeGrafter"/>
</dbReference>
<dbReference type="PANTHER" id="PTHR24006">
    <property type="entry name" value="UBIQUITIN CARBOXYL-TERMINAL HYDROLASE"/>
    <property type="match status" value="1"/>
</dbReference>
<dbReference type="InterPro" id="IPR001394">
    <property type="entry name" value="Peptidase_C19_UCH"/>
</dbReference>
<dbReference type="InterPro" id="IPR038765">
    <property type="entry name" value="Papain-like_cys_pep_sf"/>
</dbReference>
<dbReference type="InterPro" id="IPR028889">
    <property type="entry name" value="USP"/>
</dbReference>